<accession>A0A1U7CMT3</accession>
<dbReference type="AlphaFoldDB" id="A0A1U7CMT3"/>
<evidence type="ECO:0008006" key="5">
    <source>
        <dbReference type="Google" id="ProtNLM"/>
    </source>
</evidence>
<dbReference type="Proteomes" id="UP000186309">
    <property type="component" value="Chromosome"/>
</dbReference>
<dbReference type="Gene3D" id="3.90.190.10">
    <property type="entry name" value="Protein tyrosine phosphatase superfamily"/>
    <property type="match status" value="1"/>
</dbReference>
<gene>
    <name evidence="3" type="ORF">BSF38_01685</name>
</gene>
<evidence type="ECO:0000313" key="4">
    <source>
        <dbReference type="Proteomes" id="UP000186309"/>
    </source>
</evidence>
<dbReference type="EMBL" id="CP019082">
    <property type="protein sequence ID" value="APW60219.1"/>
    <property type="molecule type" value="Genomic_DNA"/>
</dbReference>
<organism evidence="3 4">
    <name type="scientific">Paludisphaera borealis</name>
    <dbReference type="NCBI Taxonomy" id="1387353"/>
    <lineage>
        <taxon>Bacteria</taxon>
        <taxon>Pseudomonadati</taxon>
        <taxon>Planctomycetota</taxon>
        <taxon>Planctomycetia</taxon>
        <taxon>Isosphaerales</taxon>
        <taxon>Isosphaeraceae</taxon>
        <taxon>Paludisphaera</taxon>
    </lineage>
</organism>
<sequence>MVVTGKEGICVARRRLISLGLGLAGLLAVAAIGVVIQYRNEWLEKRVQVIQPGRLVRGAWQRPTPLRRIIAREGIKTIVTLTAINSTDHKFIDQTRVVREQGIDWVIIPMRGSRATVEQMAIAADLLADPDRQPVFFHCVAGHHRTSLAHAAYLIRHEGYTAEQAWKAVSTLSWARPEALVDRNDQFLIEEFARVQATLSPAREESGFWEVGSGKHAQTASATSSGGDRPGGGAPRDLDHLESGARQLRSGPAGPNLPIGSDVDVEASTDPS</sequence>
<evidence type="ECO:0000256" key="1">
    <source>
        <dbReference type="SAM" id="MobiDB-lite"/>
    </source>
</evidence>
<proteinExistence type="predicted"/>
<feature type="region of interest" description="Disordered" evidence="1">
    <location>
        <begin position="209"/>
        <end position="272"/>
    </location>
</feature>
<keyword evidence="2" id="KW-0472">Membrane</keyword>
<dbReference type="STRING" id="1387353.BSF38_01685"/>
<dbReference type="InterPro" id="IPR016130">
    <property type="entry name" value="Tyr_Pase_AS"/>
</dbReference>
<reference evidence="4" key="1">
    <citation type="submission" date="2016-12" db="EMBL/GenBank/DDBJ databases">
        <title>Comparative genomics of four Isosphaeraceae planctomycetes: a common pool of plasmids and glycoside hydrolase genes.</title>
        <authorList>
            <person name="Ivanova A."/>
        </authorList>
    </citation>
    <scope>NUCLEOTIDE SEQUENCE [LARGE SCALE GENOMIC DNA]</scope>
    <source>
        <strain evidence="4">PX4</strain>
    </source>
</reference>
<evidence type="ECO:0000256" key="2">
    <source>
        <dbReference type="SAM" id="Phobius"/>
    </source>
</evidence>
<dbReference type="KEGG" id="pbor:BSF38_01685"/>
<keyword evidence="2" id="KW-0812">Transmembrane</keyword>
<dbReference type="SUPFAM" id="SSF52799">
    <property type="entry name" value="(Phosphotyrosine protein) phosphatases II"/>
    <property type="match status" value="1"/>
</dbReference>
<dbReference type="PROSITE" id="PS00383">
    <property type="entry name" value="TYR_PHOSPHATASE_1"/>
    <property type="match status" value="1"/>
</dbReference>
<dbReference type="InterPro" id="IPR029021">
    <property type="entry name" value="Prot-tyrosine_phosphatase-like"/>
</dbReference>
<keyword evidence="2" id="KW-1133">Transmembrane helix</keyword>
<name>A0A1U7CMT3_9BACT</name>
<protein>
    <recommendedName>
        <fullName evidence="5">Tyrosine specific protein phosphatases domain-containing protein</fullName>
    </recommendedName>
</protein>
<keyword evidence="4" id="KW-1185">Reference proteome</keyword>
<feature type="transmembrane region" description="Helical" evidence="2">
    <location>
        <begin position="16"/>
        <end position="36"/>
    </location>
</feature>
<feature type="compositionally biased region" description="Acidic residues" evidence="1">
    <location>
        <begin position="263"/>
        <end position="272"/>
    </location>
</feature>
<dbReference type="Pfam" id="PF22785">
    <property type="entry name" value="Tc-R-P"/>
    <property type="match status" value="1"/>
</dbReference>
<evidence type="ECO:0000313" key="3">
    <source>
        <dbReference type="EMBL" id="APW60219.1"/>
    </source>
</evidence>